<evidence type="ECO:0000256" key="7">
    <source>
        <dbReference type="SAM" id="MobiDB-lite"/>
    </source>
</evidence>
<dbReference type="InterPro" id="IPR023408">
    <property type="entry name" value="MscS_beta-dom_sf"/>
</dbReference>
<dbReference type="Gene3D" id="1.10.287.1260">
    <property type="match status" value="1"/>
</dbReference>
<gene>
    <name evidence="11" type="primary">mscS_2</name>
    <name evidence="11" type="ORF">ElP_68470</name>
</gene>
<keyword evidence="3" id="KW-1003">Cell membrane</keyword>
<dbReference type="Gene3D" id="3.30.70.100">
    <property type="match status" value="1"/>
</dbReference>
<dbReference type="InterPro" id="IPR007055">
    <property type="entry name" value="BON_dom"/>
</dbReference>
<dbReference type="Pfam" id="PF21082">
    <property type="entry name" value="MS_channel_3rd"/>
    <property type="match status" value="1"/>
</dbReference>
<evidence type="ECO:0000313" key="12">
    <source>
        <dbReference type="Proteomes" id="UP000317835"/>
    </source>
</evidence>
<feature type="region of interest" description="Disordered" evidence="7">
    <location>
        <begin position="431"/>
        <end position="450"/>
    </location>
</feature>
<organism evidence="11 12">
    <name type="scientific">Tautonia plasticadhaerens</name>
    <dbReference type="NCBI Taxonomy" id="2527974"/>
    <lineage>
        <taxon>Bacteria</taxon>
        <taxon>Pseudomonadati</taxon>
        <taxon>Planctomycetota</taxon>
        <taxon>Planctomycetia</taxon>
        <taxon>Isosphaerales</taxon>
        <taxon>Isosphaeraceae</taxon>
        <taxon>Tautonia</taxon>
    </lineage>
</organism>
<dbReference type="Gene3D" id="2.30.30.60">
    <property type="match status" value="1"/>
</dbReference>
<dbReference type="InterPro" id="IPR010920">
    <property type="entry name" value="LSM_dom_sf"/>
</dbReference>
<feature type="region of interest" description="Disordered" evidence="7">
    <location>
        <begin position="25"/>
        <end position="61"/>
    </location>
</feature>
<keyword evidence="6 8" id="KW-0472">Membrane</keyword>
<dbReference type="GO" id="GO:0005886">
    <property type="term" value="C:plasma membrane"/>
    <property type="evidence" value="ECO:0007669"/>
    <property type="project" value="UniProtKB-SubCell"/>
</dbReference>
<feature type="domain" description="BON" evidence="10">
    <location>
        <begin position="79"/>
        <end position="145"/>
    </location>
</feature>
<dbReference type="RefSeq" id="WP_145277733.1">
    <property type="nucleotide sequence ID" value="NZ_CP036426.1"/>
</dbReference>
<dbReference type="InterPro" id="IPR011066">
    <property type="entry name" value="MscS_channel_C_sf"/>
</dbReference>
<feature type="transmembrane region" description="Helical" evidence="8">
    <location>
        <begin position="209"/>
        <end position="227"/>
    </location>
</feature>
<evidence type="ECO:0000256" key="2">
    <source>
        <dbReference type="ARBA" id="ARBA00008017"/>
    </source>
</evidence>
<feature type="transmembrane region" description="Helical" evidence="8">
    <location>
        <begin position="233"/>
        <end position="254"/>
    </location>
</feature>
<dbReference type="Gene3D" id="3.30.1340.30">
    <property type="match status" value="1"/>
</dbReference>
<proteinExistence type="inferred from homology"/>
<accession>A0A518HDF0</accession>
<keyword evidence="12" id="KW-1185">Reference proteome</keyword>
<dbReference type="InterPro" id="IPR006685">
    <property type="entry name" value="MscS_channel_2nd"/>
</dbReference>
<keyword evidence="4 8" id="KW-0812">Transmembrane</keyword>
<evidence type="ECO:0000259" key="10">
    <source>
        <dbReference type="PROSITE" id="PS50914"/>
    </source>
</evidence>
<dbReference type="InterPro" id="IPR049278">
    <property type="entry name" value="MS_channel_C"/>
</dbReference>
<name>A0A518HDF0_9BACT</name>
<reference evidence="11 12" key="1">
    <citation type="submission" date="2019-02" db="EMBL/GenBank/DDBJ databases">
        <title>Deep-cultivation of Planctomycetes and their phenomic and genomic characterization uncovers novel biology.</title>
        <authorList>
            <person name="Wiegand S."/>
            <person name="Jogler M."/>
            <person name="Boedeker C."/>
            <person name="Pinto D."/>
            <person name="Vollmers J."/>
            <person name="Rivas-Marin E."/>
            <person name="Kohn T."/>
            <person name="Peeters S.H."/>
            <person name="Heuer A."/>
            <person name="Rast P."/>
            <person name="Oberbeckmann S."/>
            <person name="Bunk B."/>
            <person name="Jeske O."/>
            <person name="Meyerdierks A."/>
            <person name="Storesund J.E."/>
            <person name="Kallscheuer N."/>
            <person name="Luecker S."/>
            <person name="Lage O.M."/>
            <person name="Pohl T."/>
            <person name="Merkel B.J."/>
            <person name="Hornburger P."/>
            <person name="Mueller R.-W."/>
            <person name="Bruemmer F."/>
            <person name="Labrenz M."/>
            <person name="Spormann A.M."/>
            <person name="Op den Camp H."/>
            <person name="Overmann J."/>
            <person name="Amann R."/>
            <person name="Jetten M.S.M."/>
            <person name="Mascher T."/>
            <person name="Medema M.H."/>
            <person name="Devos D.P."/>
            <person name="Kaster A.-K."/>
            <person name="Ovreas L."/>
            <person name="Rohde M."/>
            <person name="Galperin M.Y."/>
            <person name="Jogler C."/>
        </authorList>
    </citation>
    <scope>NUCLEOTIDE SEQUENCE [LARGE SCALE GENOMIC DNA]</scope>
    <source>
        <strain evidence="11 12">ElP</strain>
    </source>
</reference>
<evidence type="ECO:0000256" key="4">
    <source>
        <dbReference type="ARBA" id="ARBA00022692"/>
    </source>
</evidence>
<evidence type="ECO:0000256" key="9">
    <source>
        <dbReference type="SAM" id="SignalP"/>
    </source>
</evidence>
<dbReference type="PANTHER" id="PTHR30221:SF1">
    <property type="entry name" value="SMALL-CONDUCTANCE MECHANOSENSITIVE CHANNEL"/>
    <property type="match status" value="1"/>
</dbReference>
<dbReference type="OrthoDB" id="9793781at2"/>
<feature type="compositionally biased region" description="Low complexity" evidence="7">
    <location>
        <begin position="51"/>
        <end position="61"/>
    </location>
</feature>
<feature type="transmembrane region" description="Helical" evidence="8">
    <location>
        <begin position="169"/>
        <end position="189"/>
    </location>
</feature>
<protein>
    <submittedName>
        <fullName evidence="11">Small-conductance mechanosensitive channel</fullName>
    </submittedName>
</protein>
<dbReference type="Pfam" id="PF00924">
    <property type="entry name" value="MS_channel_2nd"/>
    <property type="match status" value="1"/>
</dbReference>
<keyword evidence="5 8" id="KW-1133">Transmembrane helix</keyword>
<dbReference type="PANTHER" id="PTHR30221">
    <property type="entry name" value="SMALL-CONDUCTANCE MECHANOSENSITIVE CHANNEL"/>
    <property type="match status" value="1"/>
</dbReference>
<feature type="signal peptide" evidence="9">
    <location>
        <begin position="1"/>
        <end position="25"/>
    </location>
</feature>
<dbReference type="Proteomes" id="UP000317835">
    <property type="component" value="Chromosome"/>
</dbReference>
<keyword evidence="9" id="KW-0732">Signal</keyword>
<dbReference type="InterPro" id="IPR045275">
    <property type="entry name" value="MscS_archaea/bacteria_type"/>
</dbReference>
<evidence type="ECO:0000313" key="11">
    <source>
        <dbReference type="EMBL" id="QDV38887.1"/>
    </source>
</evidence>
<dbReference type="AlphaFoldDB" id="A0A518HDF0"/>
<evidence type="ECO:0000256" key="8">
    <source>
        <dbReference type="SAM" id="Phobius"/>
    </source>
</evidence>
<evidence type="ECO:0000256" key="5">
    <source>
        <dbReference type="ARBA" id="ARBA00022989"/>
    </source>
</evidence>
<dbReference type="GO" id="GO:0008381">
    <property type="term" value="F:mechanosensitive monoatomic ion channel activity"/>
    <property type="evidence" value="ECO:0007669"/>
    <property type="project" value="InterPro"/>
</dbReference>
<feature type="chain" id="PRO_5021727844" evidence="9">
    <location>
        <begin position="26"/>
        <end position="499"/>
    </location>
</feature>
<dbReference type="PROSITE" id="PS50914">
    <property type="entry name" value="BON"/>
    <property type="match status" value="1"/>
</dbReference>
<dbReference type="SUPFAM" id="SSF50182">
    <property type="entry name" value="Sm-like ribonucleoproteins"/>
    <property type="match status" value="1"/>
</dbReference>
<dbReference type="EMBL" id="CP036426">
    <property type="protein sequence ID" value="QDV38887.1"/>
    <property type="molecule type" value="Genomic_DNA"/>
</dbReference>
<comment type="similarity">
    <text evidence="2">Belongs to the MscS (TC 1.A.23) family.</text>
</comment>
<evidence type="ECO:0000256" key="6">
    <source>
        <dbReference type="ARBA" id="ARBA00023136"/>
    </source>
</evidence>
<comment type="subcellular location">
    <subcellularLocation>
        <location evidence="1">Cell membrane</location>
        <topology evidence="1">Multi-pass membrane protein</topology>
    </subcellularLocation>
</comment>
<dbReference type="Pfam" id="PF04972">
    <property type="entry name" value="BON"/>
    <property type="match status" value="1"/>
</dbReference>
<dbReference type="KEGG" id="tpla:ElP_68470"/>
<evidence type="ECO:0000256" key="3">
    <source>
        <dbReference type="ARBA" id="ARBA00022475"/>
    </source>
</evidence>
<evidence type="ECO:0000256" key="1">
    <source>
        <dbReference type="ARBA" id="ARBA00004651"/>
    </source>
</evidence>
<sequence precursor="true">MTILPRSPLGLSLGLALLLLGPGPAAPGQEEVALPPIGGDAADPPSERAEAATPAPTEDNPEATIAEAAGPIAVEQLVPDDQIERKLRRLLPRYPGVRRIGVEVEEGVVTLTGHVEDAEVRDRLRDFVRRVEGVTLVLNQTRTDAQVLSAGALLAKRLGAFWDLVSRTWLAALAALGVLIGSILLARAFSRYSEALLSPLFESVLLRSVAASVIGLAIVLVGVYAALEVMGVARAVLSVVGLAGAVALALSFAFRDFAENFIASLLLGVRRPFRVGDYVEVAGQSGVVRALTTRATVLVTLEGHQVRVPNAAVFKNVVINRTASDAVRSCFDVVIGYDASAVEAQRAIASALLGHDGILDSPAPRTLVESLEAGGVRLRTYFWTPSRGVDAFKLQSDARLKAKVALQEAGITPPPTTIVLSMADRVDVSLVGDDGEPAGARTPHRAPERARSNLRIDAEVASSSGAAGDAQPDAIDQAMTVARDVVGDEGDNLLQPDGR</sequence>
<dbReference type="SUPFAM" id="SSF82689">
    <property type="entry name" value="Mechanosensitive channel protein MscS (YggB), C-terminal domain"/>
    <property type="match status" value="1"/>
</dbReference>